<organism evidence="2 3">
    <name type="scientific">Rhizodiscina lignyota</name>
    <dbReference type="NCBI Taxonomy" id="1504668"/>
    <lineage>
        <taxon>Eukaryota</taxon>
        <taxon>Fungi</taxon>
        <taxon>Dikarya</taxon>
        <taxon>Ascomycota</taxon>
        <taxon>Pezizomycotina</taxon>
        <taxon>Dothideomycetes</taxon>
        <taxon>Pleosporomycetidae</taxon>
        <taxon>Aulographales</taxon>
        <taxon>Rhizodiscinaceae</taxon>
        <taxon>Rhizodiscina</taxon>
    </lineage>
</organism>
<dbReference type="EMBL" id="ML978127">
    <property type="protein sequence ID" value="KAF2097847.1"/>
    <property type="molecule type" value="Genomic_DNA"/>
</dbReference>
<sequence length="324" mass="36802">MAALASASSIAFGQIKAVRINSDTEVSVLKIPKFQNVLLHPLHPIFTSPDLEAVGTCPLTDILGIPVRTFRVEPRDCGELEYGLPQAFHTNREAAYLHTIIGHHVDKTTPPFGNTTYNWMTKHGPVLVARVDEAPLDAFHAEALTYYCQHVLNPQFMKYLRGGEGMELKRLYYHAKLKPVKTEEDHEAATKAREGLDKMLQNGLPPDAAHLLNQITEEKFRAFYETFREQSIEGREYYIGEEYEHISRVVLQQLKDNDRYIEMEGLRKTFTDAQLHPRPNLETLPRPWEVEALSEQLQGLNLRGNDPVTGEETEGVDCTHVTDL</sequence>
<comment type="caution">
    <text evidence="2">The sequence shown here is derived from an EMBL/GenBank/DDBJ whole genome shotgun (WGS) entry which is preliminary data.</text>
</comment>
<feature type="region of interest" description="Disordered" evidence="1">
    <location>
        <begin position="301"/>
        <end position="324"/>
    </location>
</feature>
<dbReference type="AlphaFoldDB" id="A0A9P4IG35"/>
<evidence type="ECO:0000313" key="3">
    <source>
        <dbReference type="Proteomes" id="UP000799772"/>
    </source>
</evidence>
<gene>
    <name evidence="2" type="ORF">NA57DRAFT_57025</name>
</gene>
<reference evidence="2" key="1">
    <citation type="journal article" date="2020" name="Stud. Mycol.">
        <title>101 Dothideomycetes genomes: a test case for predicting lifestyles and emergence of pathogens.</title>
        <authorList>
            <person name="Haridas S."/>
            <person name="Albert R."/>
            <person name="Binder M."/>
            <person name="Bloem J."/>
            <person name="Labutti K."/>
            <person name="Salamov A."/>
            <person name="Andreopoulos B."/>
            <person name="Baker S."/>
            <person name="Barry K."/>
            <person name="Bills G."/>
            <person name="Bluhm B."/>
            <person name="Cannon C."/>
            <person name="Castanera R."/>
            <person name="Culley D."/>
            <person name="Daum C."/>
            <person name="Ezra D."/>
            <person name="Gonzalez J."/>
            <person name="Henrissat B."/>
            <person name="Kuo A."/>
            <person name="Liang C."/>
            <person name="Lipzen A."/>
            <person name="Lutzoni F."/>
            <person name="Magnuson J."/>
            <person name="Mondo S."/>
            <person name="Nolan M."/>
            <person name="Ohm R."/>
            <person name="Pangilinan J."/>
            <person name="Park H.-J."/>
            <person name="Ramirez L."/>
            <person name="Alfaro M."/>
            <person name="Sun H."/>
            <person name="Tritt A."/>
            <person name="Yoshinaga Y."/>
            <person name="Zwiers L.-H."/>
            <person name="Turgeon B."/>
            <person name="Goodwin S."/>
            <person name="Spatafora J."/>
            <person name="Crous P."/>
            <person name="Grigoriev I."/>
        </authorList>
    </citation>
    <scope>NUCLEOTIDE SEQUENCE</scope>
    <source>
        <strain evidence="2">CBS 133067</strain>
    </source>
</reference>
<accession>A0A9P4IG35</accession>
<dbReference type="Proteomes" id="UP000799772">
    <property type="component" value="Unassembled WGS sequence"/>
</dbReference>
<proteinExistence type="predicted"/>
<name>A0A9P4IG35_9PEZI</name>
<keyword evidence="3" id="KW-1185">Reference proteome</keyword>
<evidence type="ECO:0000256" key="1">
    <source>
        <dbReference type="SAM" id="MobiDB-lite"/>
    </source>
</evidence>
<protein>
    <submittedName>
        <fullName evidence="2">Uncharacterized protein</fullName>
    </submittedName>
</protein>
<evidence type="ECO:0000313" key="2">
    <source>
        <dbReference type="EMBL" id="KAF2097847.1"/>
    </source>
</evidence>